<gene>
    <name evidence="2" type="ORF">A6769_09490</name>
</gene>
<reference evidence="2 3" key="1">
    <citation type="submission" date="2016-04" db="EMBL/GenBank/DDBJ databases">
        <authorList>
            <person name="Evans L.H."/>
            <person name="Alamgir A."/>
            <person name="Owens N."/>
            <person name="Weber N.D."/>
            <person name="Virtaneva K."/>
            <person name="Barbian K."/>
            <person name="Babar A."/>
            <person name="Rosenke K."/>
        </authorList>
    </citation>
    <scope>NUCLEOTIDE SEQUENCE [LARGE SCALE GENOMIC DNA]</scope>
    <source>
        <strain evidence="2">NIES-2108</strain>
    </source>
</reference>
<accession>A0A367RQ37</accession>
<evidence type="ECO:0000313" key="2">
    <source>
        <dbReference type="EMBL" id="RCJ38615.1"/>
    </source>
</evidence>
<name>A0A367RQ37_NOSPU</name>
<sequence>MNAEPAPNPEDIKGQLPPVNNDPLPDFSVPANPNADIGEQVAAEKALKIVIGKRFNASNSKVIKSSLMSYKEACQLGPEPLREDDPLINTRVRVVEISGTFRVRGRPSRQGVPTSTLTYTKGCVVLRAADGFLLSVSLLKE</sequence>
<dbReference type="Proteomes" id="UP000252085">
    <property type="component" value="Unassembled WGS sequence"/>
</dbReference>
<protein>
    <submittedName>
        <fullName evidence="2">Uncharacterized protein</fullName>
    </submittedName>
</protein>
<proteinExistence type="predicted"/>
<evidence type="ECO:0000256" key="1">
    <source>
        <dbReference type="SAM" id="MobiDB-lite"/>
    </source>
</evidence>
<dbReference type="EMBL" id="LXQE01000117">
    <property type="protein sequence ID" value="RCJ38615.1"/>
    <property type="molecule type" value="Genomic_DNA"/>
</dbReference>
<comment type="caution">
    <text evidence="2">The sequence shown here is derived from an EMBL/GenBank/DDBJ whole genome shotgun (WGS) entry which is preliminary data.</text>
</comment>
<evidence type="ECO:0000313" key="3">
    <source>
        <dbReference type="Proteomes" id="UP000252085"/>
    </source>
</evidence>
<dbReference type="AlphaFoldDB" id="A0A367RQ37"/>
<feature type="region of interest" description="Disordered" evidence="1">
    <location>
        <begin position="1"/>
        <end position="33"/>
    </location>
</feature>
<organism evidence="2 3">
    <name type="scientific">Nostoc punctiforme NIES-2108</name>
    <dbReference type="NCBI Taxonomy" id="1356359"/>
    <lineage>
        <taxon>Bacteria</taxon>
        <taxon>Bacillati</taxon>
        <taxon>Cyanobacteriota</taxon>
        <taxon>Cyanophyceae</taxon>
        <taxon>Nostocales</taxon>
        <taxon>Nostocaceae</taxon>
        <taxon>Nostoc</taxon>
    </lineage>
</organism>